<organism evidence="2 3">
    <name type="scientific">Synechococcus phage S-P4</name>
    <dbReference type="NCBI Taxonomy" id="2484640"/>
    <lineage>
        <taxon>Viruses</taxon>
        <taxon>Duplodnaviria</taxon>
        <taxon>Heunggongvirae</taxon>
        <taxon>Uroviricota</taxon>
        <taxon>Caudoviricetes</taxon>
        <taxon>Pantevenvirales</taxon>
        <taxon>Kyanoviridae</taxon>
        <taxon>Leucotheavirus</taxon>
        <taxon>Leucotheavirus sp4</taxon>
    </lineage>
</organism>
<feature type="region of interest" description="Disordered" evidence="1">
    <location>
        <begin position="1"/>
        <end position="20"/>
    </location>
</feature>
<proteinExistence type="predicted"/>
<dbReference type="KEGG" id="vg:55007338"/>
<feature type="compositionally biased region" description="Basic and acidic residues" evidence="1">
    <location>
        <begin position="46"/>
        <end position="57"/>
    </location>
</feature>
<dbReference type="EMBL" id="MH920639">
    <property type="protein sequence ID" value="AYR01919.1"/>
    <property type="molecule type" value="Genomic_DNA"/>
</dbReference>
<dbReference type="RefSeq" id="YP_009816104.1">
    <property type="nucleotide sequence ID" value="NC_048102.1"/>
</dbReference>
<protein>
    <submittedName>
        <fullName evidence="2">Structural protein</fullName>
    </submittedName>
</protein>
<evidence type="ECO:0000256" key="1">
    <source>
        <dbReference type="SAM" id="MobiDB-lite"/>
    </source>
</evidence>
<feature type="compositionally biased region" description="Basic and acidic residues" evidence="1">
    <location>
        <begin position="165"/>
        <end position="178"/>
    </location>
</feature>
<feature type="compositionally biased region" description="Acidic residues" evidence="1">
    <location>
        <begin position="68"/>
        <end position="81"/>
    </location>
</feature>
<feature type="region of interest" description="Disordered" evidence="1">
    <location>
        <begin position="46"/>
        <end position="209"/>
    </location>
</feature>
<accession>A0A3G3M5X8</accession>
<dbReference type="Proteomes" id="UP000281181">
    <property type="component" value="Segment"/>
</dbReference>
<feature type="compositionally biased region" description="Basic and acidic residues" evidence="1">
    <location>
        <begin position="91"/>
        <end position="103"/>
    </location>
</feature>
<sequence>MLSFKDLHEKKTRIKLNPKKEDVMEGDKTLNHGEDCGCMKCDKRRRKDELGDEKTVSTEETAYVSQEEVSEESDQEIDQEETSGLLTFGQFDERTRYAKETGKDYTTGNESKKGGTMKGSAMAKVGAELRKTGGLMSSRKKPIPIPGKKQVKGKKSDVGTGKYKKMADRKKEQSDRAKKAGFKSTQSYADTMARYGGEDNYRKGRGLGS</sequence>
<name>A0A3G3M5X8_9CAUD</name>
<reference evidence="2 3" key="1">
    <citation type="submission" date="2018-09" db="EMBL/GenBank/DDBJ databases">
        <authorList>
            <person name="You S."/>
        </authorList>
    </citation>
    <scope>NUCLEOTIDE SEQUENCE [LARGE SCALE GENOMIC DNA]</scope>
</reference>
<evidence type="ECO:0000313" key="2">
    <source>
        <dbReference type="EMBL" id="AYR01919.1"/>
    </source>
</evidence>
<dbReference type="GeneID" id="55007338"/>
<evidence type="ECO:0000313" key="3">
    <source>
        <dbReference type="Proteomes" id="UP000281181"/>
    </source>
</evidence>
<keyword evidence="3" id="KW-1185">Reference proteome</keyword>